<evidence type="ECO:0000313" key="1">
    <source>
        <dbReference type="EMBL" id="TFU01444.1"/>
    </source>
</evidence>
<gene>
    <name evidence="1" type="ORF">EUV02_14300</name>
</gene>
<proteinExistence type="predicted"/>
<sequence>MGKFDDAIRGLQAGVSKLADSGAAAIDAAVKLARDQGAAAAELSTQTTVSTLLLAGTGAKLAGDAFNDLSDRAAEAGSDAIQSVANGGKAVGRTAAVAVDSAKLGISVTGRHVGAVARRAARDEKVRKAVQLATSNFTNSIPNPVIRFGAAAVLGVCVTYLFDFVAGDDTIS</sequence>
<protein>
    <submittedName>
        <fullName evidence="1">Uncharacterized protein</fullName>
    </submittedName>
</protein>
<dbReference type="EMBL" id="SIHO01000003">
    <property type="protein sequence ID" value="TFU01444.1"/>
    <property type="molecule type" value="Genomic_DNA"/>
</dbReference>
<dbReference type="Proteomes" id="UP000297737">
    <property type="component" value="Unassembled WGS sequence"/>
</dbReference>
<comment type="caution">
    <text evidence="1">The sequence shown here is derived from an EMBL/GenBank/DDBJ whole genome shotgun (WGS) entry which is preliminary data.</text>
</comment>
<reference evidence="1 2" key="1">
    <citation type="submission" date="2019-02" db="EMBL/GenBank/DDBJ databases">
        <title>Polymorphobacter sp. isolated from the lake at the Tibet of China.</title>
        <authorList>
            <person name="Li A."/>
        </authorList>
    </citation>
    <scope>NUCLEOTIDE SEQUENCE [LARGE SCALE GENOMIC DNA]</scope>
    <source>
        <strain evidence="1 2">DJ1R-1</strain>
    </source>
</reference>
<dbReference type="AlphaFoldDB" id="A0A4Y9EL57"/>
<name>A0A4Y9EL57_9SPHN</name>
<organism evidence="1 2">
    <name type="scientific">Glacieibacterium arshaanense</name>
    <dbReference type="NCBI Taxonomy" id="2511025"/>
    <lineage>
        <taxon>Bacteria</taxon>
        <taxon>Pseudomonadati</taxon>
        <taxon>Pseudomonadota</taxon>
        <taxon>Alphaproteobacteria</taxon>
        <taxon>Sphingomonadales</taxon>
        <taxon>Sphingosinicellaceae</taxon>
        <taxon>Glacieibacterium</taxon>
    </lineage>
</organism>
<keyword evidence="2" id="KW-1185">Reference proteome</keyword>
<dbReference type="RefSeq" id="WP_135246948.1">
    <property type="nucleotide sequence ID" value="NZ_SIHO01000003.1"/>
</dbReference>
<accession>A0A4Y9EL57</accession>
<evidence type="ECO:0000313" key="2">
    <source>
        <dbReference type="Proteomes" id="UP000297737"/>
    </source>
</evidence>